<reference evidence="6 7" key="1">
    <citation type="submission" date="2019-02" db="EMBL/GenBank/DDBJ databases">
        <title>Deep-cultivation of Planctomycetes and their phenomic and genomic characterization uncovers novel biology.</title>
        <authorList>
            <person name="Wiegand S."/>
            <person name="Jogler M."/>
            <person name="Boedeker C."/>
            <person name="Pinto D."/>
            <person name="Vollmers J."/>
            <person name="Rivas-Marin E."/>
            <person name="Kohn T."/>
            <person name="Peeters S.H."/>
            <person name="Heuer A."/>
            <person name="Rast P."/>
            <person name="Oberbeckmann S."/>
            <person name="Bunk B."/>
            <person name="Jeske O."/>
            <person name="Meyerdierks A."/>
            <person name="Storesund J.E."/>
            <person name="Kallscheuer N."/>
            <person name="Luecker S."/>
            <person name="Lage O.M."/>
            <person name="Pohl T."/>
            <person name="Merkel B.J."/>
            <person name="Hornburger P."/>
            <person name="Mueller R.-W."/>
            <person name="Bruemmer F."/>
            <person name="Labrenz M."/>
            <person name="Spormann A.M."/>
            <person name="Op den Camp H."/>
            <person name="Overmann J."/>
            <person name="Amann R."/>
            <person name="Jetten M.S.M."/>
            <person name="Mascher T."/>
            <person name="Medema M.H."/>
            <person name="Devos D.P."/>
            <person name="Kaster A.-K."/>
            <person name="Ovreas L."/>
            <person name="Rohde M."/>
            <person name="Galperin M.Y."/>
            <person name="Jogler C."/>
        </authorList>
    </citation>
    <scope>NUCLEOTIDE SEQUENCE [LARGE SCALE GENOMIC DNA]</scope>
    <source>
        <strain evidence="6 7">Poly30</strain>
    </source>
</reference>
<organism evidence="6 7">
    <name type="scientific">Saltatorellus ferox</name>
    <dbReference type="NCBI Taxonomy" id="2528018"/>
    <lineage>
        <taxon>Bacteria</taxon>
        <taxon>Pseudomonadati</taxon>
        <taxon>Planctomycetota</taxon>
        <taxon>Planctomycetia</taxon>
        <taxon>Planctomycetia incertae sedis</taxon>
        <taxon>Saltatorellus</taxon>
    </lineage>
</organism>
<evidence type="ECO:0000256" key="2">
    <source>
        <dbReference type="ARBA" id="ARBA00008053"/>
    </source>
</evidence>
<protein>
    <recommendedName>
        <fullName evidence="8">DUF445 domain-containing protein</fullName>
    </recommendedName>
</protein>
<dbReference type="GO" id="GO:0012505">
    <property type="term" value="C:endomembrane system"/>
    <property type="evidence" value="ECO:0007669"/>
    <property type="project" value="UniProtKB-SubCell"/>
</dbReference>
<evidence type="ECO:0008006" key="8">
    <source>
        <dbReference type="Google" id="ProtNLM"/>
    </source>
</evidence>
<accession>A0A518EQJ2</accession>
<dbReference type="AlphaFoldDB" id="A0A518EQJ2"/>
<evidence type="ECO:0000313" key="7">
    <source>
        <dbReference type="Proteomes" id="UP000320390"/>
    </source>
</evidence>
<proteinExistence type="inferred from homology"/>
<keyword evidence="3" id="KW-0812">Transmembrane</keyword>
<evidence type="ECO:0000256" key="4">
    <source>
        <dbReference type="ARBA" id="ARBA00022989"/>
    </source>
</evidence>
<dbReference type="PANTHER" id="PTHR35791">
    <property type="entry name" value="UPF0754 MEMBRANE PROTEIN YHEB"/>
    <property type="match status" value="1"/>
</dbReference>
<dbReference type="EMBL" id="CP036434">
    <property type="protein sequence ID" value="QDV06325.1"/>
    <property type="molecule type" value="Genomic_DNA"/>
</dbReference>
<name>A0A518EQJ2_9BACT</name>
<keyword evidence="4" id="KW-1133">Transmembrane helix</keyword>
<keyword evidence="5" id="KW-0472">Membrane</keyword>
<comment type="subcellular location">
    <subcellularLocation>
        <location evidence="1">Endomembrane system</location>
    </subcellularLocation>
</comment>
<evidence type="ECO:0000256" key="5">
    <source>
        <dbReference type="ARBA" id="ARBA00023136"/>
    </source>
</evidence>
<gene>
    <name evidence="6" type="ORF">Poly30_18340</name>
</gene>
<comment type="similarity">
    <text evidence="2">Belongs to the UPF0754 family.</text>
</comment>
<dbReference type="Proteomes" id="UP000320390">
    <property type="component" value="Chromosome"/>
</dbReference>
<sequence length="192" mass="20741">MLPLVGALIGYVTNRLAVHMIFRPVEPKRFLGMTFQGLVPRRQADLAKSIGGVVGDHLVRPEDLRGALDQVDLEGVVDRALDKGLGAKLAELRKLPLVGSFLTDERVNELRRHAVQGIVKNKDDIADALQQGLEKGVNVHALVEAKVKAFPVTRMEELILQVASRELKSIEILGGVLGGIVGLVQAGLLALL</sequence>
<dbReference type="PANTHER" id="PTHR35791:SF1">
    <property type="entry name" value="UPF0754 MEMBRANE PROTEIN YHEB"/>
    <property type="match status" value="1"/>
</dbReference>
<dbReference type="Pfam" id="PF04286">
    <property type="entry name" value="DUF445"/>
    <property type="match status" value="2"/>
</dbReference>
<dbReference type="InterPro" id="IPR007383">
    <property type="entry name" value="DUF445"/>
</dbReference>
<evidence type="ECO:0000313" key="6">
    <source>
        <dbReference type="EMBL" id="QDV06325.1"/>
    </source>
</evidence>
<evidence type="ECO:0000256" key="3">
    <source>
        <dbReference type="ARBA" id="ARBA00022692"/>
    </source>
</evidence>
<keyword evidence="7" id="KW-1185">Reference proteome</keyword>
<evidence type="ECO:0000256" key="1">
    <source>
        <dbReference type="ARBA" id="ARBA00004308"/>
    </source>
</evidence>